<reference evidence="7" key="2">
    <citation type="submission" date="2025-09" db="UniProtKB">
        <authorList>
            <consortium name="Ensembl"/>
        </authorList>
    </citation>
    <scope>IDENTIFICATION</scope>
</reference>
<dbReference type="CDD" id="cd00109">
    <property type="entry name" value="Kunitz-type"/>
    <property type="match status" value="1"/>
</dbReference>
<dbReference type="InterPro" id="IPR020901">
    <property type="entry name" value="Prtase_inh_Kunz-CS"/>
</dbReference>
<sequence length="165" mass="18923">MSHLSFSGPGCTEPRDEGEGTAKLLKFFYDPQLHNCVPFFYKGGGGNSNCFNSDKDCVKACLPKADEIYPDEGTDGCFMLFPSCTCFAIIPMYYYDNEEKICRMFLYGGCRGNGNRFDSREDCQNMCLGQFKSHFFISCWCLYNRLNFGYIKRGFSLKIANSWWL</sequence>
<dbReference type="InterPro" id="IPR002223">
    <property type="entry name" value="Kunitz_BPTI"/>
</dbReference>
<dbReference type="Pfam" id="PF00014">
    <property type="entry name" value="Kunitz_BPTI"/>
    <property type="match status" value="2"/>
</dbReference>
<dbReference type="PRINTS" id="PR00759">
    <property type="entry name" value="BASICPTASE"/>
</dbReference>
<keyword evidence="3" id="KW-0964">Secreted</keyword>
<dbReference type="InterPro" id="IPR036880">
    <property type="entry name" value="Kunitz_BPTI_sf"/>
</dbReference>
<dbReference type="GO" id="GO:0004867">
    <property type="term" value="F:serine-type endopeptidase inhibitor activity"/>
    <property type="evidence" value="ECO:0007669"/>
    <property type="project" value="InterPro"/>
</dbReference>
<feature type="domain" description="BPTI/Kunitz inhibitor" evidence="6">
    <location>
        <begin position="77"/>
        <end position="127"/>
    </location>
</feature>
<dbReference type="Ensembl" id="ENSSGRT00000055776.1">
    <property type="protein sequence ID" value="ENSSGRP00000052198.1"/>
    <property type="gene ID" value="ENSSGRG00000027601.1"/>
</dbReference>
<keyword evidence="8" id="KW-1185">Reference proteome</keyword>
<dbReference type="InterPro" id="IPR050098">
    <property type="entry name" value="TFPI/VKTCI-like"/>
</dbReference>
<dbReference type="PROSITE" id="PS00280">
    <property type="entry name" value="BPTI_KUNITZ_1"/>
    <property type="match status" value="1"/>
</dbReference>
<comment type="similarity">
    <text evidence="2">Belongs to the venom Kunitz-type family.</text>
</comment>
<comment type="subcellular location">
    <subcellularLocation>
        <location evidence="1">Secreted</location>
    </subcellularLocation>
</comment>
<dbReference type="PANTHER" id="PTHR10083">
    <property type="entry name" value="KUNITZ-TYPE PROTEASE INHIBITOR-RELATED"/>
    <property type="match status" value="1"/>
</dbReference>
<keyword evidence="5" id="KW-1015">Disulfide bond</keyword>
<dbReference type="PROSITE" id="PS50279">
    <property type="entry name" value="BPTI_KUNITZ_2"/>
    <property type="match status" value="2"/>
</dbReference>
<organism evidence="7 8">
    <name type="scientific">Sinocyclocheilus grahami</name>
    <name type="common">Dianchi golden-line fish</name>
    <name type="synonym">Barbus grahami</name>
    <dbReference type="NCBI Taxonomy" id="75366"/>
    <lineage>
        <taxon>Eukaryota</taxon>
        <taxon>Metazoa</taxon>
        <taxon>Chordata</taxon>
        <taxon>Craniata</taxon>
        <taxon>Vertebrata</taxon>
        <taxon>Euteleostomi</taxon>
        <taxon>Actinopterygii</taxon>
        <taxon>Neopterygii</taxon>
        <taxon>Teleostei</taxon>
        <taxon>Ostariophysi</taxon>
        <taxon>Cypriniformes</taxon>
        <taxon>Cyprinidae</taxon>
        <taxon>Cyprininae</taxon>
        <taxon>Sinocyclocheilus</taxon>
    </lineage>
</organism>
<keyword evidence="4" id="KW-0800">Toxin</keyword>
<evidence type="ECO:0000259" key="6">
    <source>
        <dbReference type="PROSITE" id="PS50279"/>
    </source>
</evidence>
<evidence type="ECO:0000313" key="8">
    <source>
        <dbReference type="Proteomes" id="UP000472262"/>
    </source>
</evidence>
<dbReference type="SMART" id="SM00131">
    <property type="entry name" value="KU"/>
    <property type="match status" value="2"/>
</dbReference>
<evidence type="ECO:0000256" key="1">
    <source>
        <dbReference type="ARBA" id="ARBA00004613"/>
    </source>
</evidence>
<evidence type="ECO:0000313" key="7">
    <source>
        <dbReference type="Ensembl" id="ENSSGRP00000052198.1"/>
    </source>
</evidence>
<evidence type="ECO:0000256" key="2">
    <source>
        <dbReference type="ARBA" id="ARBA00008415"/>
    </source>
</evidence>
<dbReference type="Gene3D" id="4.10.410.10">
    <property type="entry name" value="Pancreatic trypsin inhibitor Kunitz domain"/>
    <property type="match status" value="2"/>
</dbReference>
<reference evidence="7" key="1">
    <citation type="submission" date="2025-08" db="UniProtKB">
        <authorList>
            <consortium name="Ensembl"/>
        </authorList>
    </citation>
    <scope>IDENTIFICATION</scope>
</reference>
<dbReference type="CDD" id="cd22593">
    <property type="entry name" value="Kunitz_conkunitzin"/>
    <property type="match status" value="1"/>
</dbReference>
<dbReference type="PANTHER" id="PTHR10083:SF217">
    <property type="entry name" value="BOOPHILIN-H2"/>
    <property type="match status" value="1"/>
</dbReference>
<dbReference type="GO" id="GO:0005615">
    <property type="term" value="C:extracellular space"/>
    <property type="evidence" value="ECO:0007669"/>
    <property type="project" value="TreeGrafter"/>
</dbReference>
<evidence type="ECO:0000256" key="5">
    <source>
        <dbReference type="ARBA" id="ARBA00023157"/>
    </source>
</evidence>
<dbReference type="Proteomes" id="UP000472262">
    <property type="component" value="Unassembled WGS sequence"/>
</dbReference>
<dbReference type="SUPFAM" id="SSF57362">
    <property type="entry name" value="BPTI-like"/>
    <property type="match status" value="2"/>
</dbReference>
<gene>
    <name evidence="7" type="primary">LOC107568604</name>
</gene>
<proteinExistence type="inferred from homology"/>
<accession>A0A672NNN2</accession>
<dbReference type="OMA" id="WCKASFP"/>
<feature type="domain" description="BPTI/Kunitz inhibitor" evidence="6">
    <location>
        <begin position="11"/>
        <end position="61"/>
    </location>
</feature>
<evidence type="ECO:0000256" key="4">
    <source>
        <dbReference type="ARBA" id="ARBA00022656"/>
    </source>
</evidence>
<dbReference type="AlphaFoldDB" id="A0A672NNN2"/>
<name>A0A672NNN2_SINGR</name>
<protein>
    <submittedName>
        <fullName evidence="7">Boophilin-G2-like</fullName>
    </submittedName>
</protein>
<evidence type="ECO:0000256" key="3">
    <source>
        <dbReference type="ARBA" id="ARBA00022525"/>
    </source>
</evidence>